<dbReference type="Pfam" id="PF00069">
    <property type="entry name" value="Pkinase"/>
    <property type="match status" value="1"/>
</dbReference>
<evidence type="ECO:0000256" key="3">
    <source>
        <dbReference type="ARBA" id="ARBA00022679"/>
    </source>
</evidence>
<reference evidence="11" key="1">
    <citation type="submission" date="2022-11" db="EMBL/GenBank/DDBJ databases">
        <title>WGS of Natronobacillus azotifigens 24KS-1, an anaerobic diazotrophic haloalkaliphile from soda-rich habitats.</title>
        <authorList>
            <person name="Sorokin D.Y."/>
            <person name="Merkel A.Y."/>
        </authorList>
    </citation>
    <scope>NUCLEOTIDE SEQUENCE</scope>
    <source>
        <strain evidence="11">24KS-1</strain>
    </source>
</reference>
<dbReference type="SUPFAM" id="SSF56112">
    <property type="entry name" value="Protein kinase-like (PK-like)"/>
    <property type="match status" value="1"/>
</dbReference>
<feature type="transmembrane region" description="Helical" evidence="9">
    <location>
        <begin position="278"/>
        <end position="299"/>
    </location>
</feature>
<evidence type="ECO:0000313" key="12">
    <source>
        <dbReference type="Proteomes" id="UP001084197"/>
    </source>
</evidence>
<dbReference type="Gene3D" id="1.25.40.10">
    <property type="entry name" value="Tetratricopeptide repeat domain"/>
    <property type="match status" value="2"/>
</dbReference>
<dbReference type="PANTHER" id="PTHR43671">
    <property type="entry name" value="SERINE/THREONINE-PROTEIN KINASE NEK"/>
    <property type="match status" value="1"/>
</dbReference>
<sequence length="646" mass="75010">MLKPGTVIDGRYEILKEIGRGGMSIVYLAMNTRLNKSLVIKDIRKRSSSNDQMLIQSLKIEANMLKKLEHPALPRIYDIIDSKGDIYVVMDYIEGQSLKEILSEEKKISSERVIDWAIQIAQVLNYLHGQQPNPIIYRDMKPDNVMLTPDGSIRLIDFGIAREYKIENASDTVNLGTKGYAAPEQEANLQTDARTDIYSLGITLYHLVTGKFINEPPFELRPIRTWDPSLPEGLEHIIEKCTEQEPSDRYQTAEELLFDLMNIDKLTKGYRLSLIKKLAVFVVPLMMFFVFSFVSVSGYQGMQRENFQNYMAIMNESRQALIEGDDSRAIDILEDAIDFDASRSDAYVDLINIYINRDETEIGLGRMESYINNRYGNVHRNDEVLYKVGMTYFDHLRDYNVALRYFREVDPEVIEDVTYYQTLALTMGSLNINYEEFFEELLAFEAYNDSIGNNTKKVENYYVLANVFMSYRSQIPEGANHAIRILEKAKKTLSIMDDASLNVVYEVGIIRRLARAHYSYGLLSEQTEASHAALDQSIHYYSELMYMQDQDHSDIRLTIANIYRLKEEYPQAIQYYEEIIQTDADYVDAYTQLANLYIDLELEKDPEYRNFQRVLQIYEDVTIIDKADQADNYQKLRNRMKQLSLL</sequence>
<evidence type="ECO:0000256" key="9">
    <source>
        <dbReference type="SAM" id="Phobius"/>
    </source>
</evidence>
<evidence type="ECO:0000256" key="4">
    <source>
        <dbReference type="ARBA" id="ARBA00022741"/>
    </source>
</evidence>
<dbReference type="PROSITE" id="PS50011">
    <property type="entry name" value="PROTEIN_KINASE_DOM"/>
    <property type="match status" value="1"/>
</dbReference>
<keyword evidence="9" id="KW-0812">Transmembrane</keyword>
<dbReference type="SMART" id="SM00028">
    <property type="entry name" value="TPR"/>
    <property type="match status" value="2"/>
</dbReference>
<dbReference type="PROSITE" id="PS50005">
    <property type="entry name" value="TPR"/>
    <property type="match status" value="1"/>
</dbReference>
<proteinExistence type="inferred from homology"/>
<dbReference type="SMART" id="SM00220">
    <property type="entry name" value="S_TKc"/>
    <property type="match status" value="1"/>
</dbReference>
<name>A0A9J6RCX3_9BACI</name>
<feature type="domain" description="Protein kinase" evidence="10">
    <location>
        <begin position="12"/>
        <end position="261"/>
    </location>
</feature>
<protein>
    <recommendedName>
        <fullName evidence="2">non-specific serine/threonine protein kinase</fullName>
        <ecNumber evidence="2">2.7.11.1</ecNumber>
    </recommendedName>
</protein>
<feature type="binding site" evidence="8">
    <location>
        <position position="41"/>
    </location>
    <ligand>
        <name>ATP</name>
        <dbReference type="ChEBI" id="CHEBI:30616"/>
    </ligand>
</feature>
<keyword evidence="4 8" id="KW-0547">Nucleotide-binding</keyword>
<organism evidence="11 12">
    <name type="scientific">Natronobacillus azotifigens</name>
    <dbReference type="NCBI Taxonomy" id="472978"/>
    <lineage>
        <taxon>Bacteria</taxon>
        <taxon>Bacillati</taxon>
        <taxon>Bacillota</taxon>
        <taxon>Bacilli</taxon>
        <taxon>Bacillales</taxon>
        <taxon>Bacillaceae</taxon>
        <taxon>Natronobacillus</taxon>
    </lineage>
</organism>
<keyword evidence="12" id="KW-1185">Reference proteome</keyword>
<dbReference type="GO" id="GO:0004674">
    <property type="term" value="F:protein serine/threonine kinase activity"/>
    <property type="evidence" value="ECO:0007669"/>
    <property type="project" value="UniProtKB-EC"/>
</dbReference>
<accession>A0A9J6RCX3</accession>
<dbReference type="InterPro" id="IPR017441">
    <property type="entry name" value="Protein_kinase_ATP_BS"/>
</dbReference>
<keyword evidence="3" id="KW-0808">Transferase</keyword>
<dbReference type="EC" id="2.7.11.1" evidence="2"/>
<dbReference type="SUPFAM" id="SSF48452">
    <property type="entry name" value="TPR-like"/>
    <property type="match status" value="2"/>
</dbReference>
<evidence type="ECO:0000256" key="7">
    <source>
        <dbReference type="PROSITE-ProRule" id="PRU00339"/>
    </source>
</evidence>
<dbReference type="InterPro" id="IPR000719">
    <property type="entry name" value="Prot_kinase_dom"/>
</dbReference>
<dbReference type="InterPro" id="IPR008271">
    <property type="entry name" value="Ser/Thr_kinase_AS"/>
</dbReference>
<evidence type="ECO:0000256" key="5">
    <source>
        <dbReference type="ARBA" id="ARBA00022777"/>
    </source>
</evidence>
<evidence type="ECO:0000256" key="6">
    <source>
        <dbReference type="ARBA" id="ARBA00022840"/>
    </source>
</evidence>
<evidence type="ECO:0000259" key="10">
    <source>
        <dbReference type="PROSITE" id="PS50011"/>
    </source>
</evidence>
<dbReference type="RefSeq" id="WP_268779919.1">
    <property type="nucleotide sequence ID" value="NZ_JAPRAT010000013.1"/>
</dbReference>
<dbReference type="Gene3D" id="3.30.200.20">
    <property type="entry name" value="Phosphorylase Kinase, domain 1"/>
    <property type="match status" value="1"/>
</dbReference>
<gene>
    <name evidence="11" type="ORF">OWO01_07985</name>
</gene>
<dbReference type="PROSITE" id="PS00108">
    <property type="entry name" value="PROTEIN_KINASE_ST"/>
    <property type="match status" value="1"/>
</dbReference>
<dbReference type="Proteomes" id="UP001084197">
    <property type="component" value="Unassembled WGS sequence"/>
</dbReference>
<evidence type="ECO:0000313" key="11">
    <source>
        <dbReference type="EMBL" id="MCZ0703148.1"/>
    </source>
</evidence>
<feature type="repeat" description="TPR" evidence="7">
    <location>
        <begin position="553"/>
        <end position="586"/>
    </location>
</feature>
<keyword evidence="7" id="KW-0802">TPR repeat</keyword>
<evidence type="ECO:0000256" key="1">
    <source>
        <dbReference type="ARBA" id="ARBA00010886"/>
    </source>
</evidence>
<dbReference type="CDD" id="cd14014">
    <property type="entry name" value="STKc_PknB_like"/>
    <property type="match status" value="1"/>
</dbReference>
<dbReference type="InterPro" id="IPR019734">
    <property type="entry name" value="TPR_rpt"/>
</dbReference>
<dbReference type="InterPro" id="IPR011009">
    <property type="entry name" value="Kinase-like_dom_sf"/>
</dbReference>
<keyword evidence="9" id="KW-1133">Transmembrane helix</keyword>
<comment type="similarity">
    <text evidence="1">Belongs to the protein kinase superfamily. NEK Ser/Thr protein kinase family. NIMA subfamily.</text>
</comment>
<evidence type="ECO:0000256" key="8">
    <source>
        <dbReference type="PROSITE-ProRule" id="PRU10141"/>
    </source>
</evidence>
<dbReference type="InterPro" id="IPR050660">
    <property type="entry name" value="NEK_Ser/Thr_kinase"/>
</dbReference>
<keyword evidence="5 11" id="KW-0418">Kinase</keyword>
<evidence type="ECO:0000256" key="2">
    <source>
        <dbReference type="ARBA" id="ARBA00012513"/>
    </source>
</evidence>
<comment type="caution">
    <text evidence="11">The sequence shown here is derived from an EMBL/GenBank/DDBJ whole genome shotgun (WGS) entry which is preliminary data.</text>
</comment>
<dbReference type="PROSITE" id="PS00107">
    <property type="entry name" value="PROTEIN_KINASE_ATP"/>
    <property type="match status" value="1"/>
</dbReference>
<keyword evidence="6 8" id="KW-0067">ATP-binding</keyword>
<dbReference type="GO" id="GO:0005524">
    <property type="term" value="F:ATP binding"/>
    <property type="evidence" value="ECO:0007669"/>
    <property type="project" value="UniProtKB-UniRule"/>
</dbReference>
<keyword evidence="9" id="KW-0472">Membrane</keyword>
<dbReference type="AlphaFoldDB" id="A0A9J6RCX3"/>
<dbReference type="EMBL" id="JAPRAT010000013">
    <property type="protein sequence ID" value="MCZ0703148.1"/>
    <property type="molecule type" value="Genomic_DNA"/>
</dbReference>
<dbReference type="InterPro" id="IPR011990">
    <property type="entry name" value="TPR-like_helical_dom_sf"/>
</dbReference>
<dbReference type="Gene3D" id="1.10.510.10">
    <property type="entry name" value="Transferase(Phosphotransferase) domain 1"/>
    <property type="match status" value="1"/>
</dbReference>
<dbReference type="PANTHER" id="PTHR43671:SF13">
    <property type="entry name" value="SERINE_THREONINE-PROTEIN KINASE NEK2"/>
    <property type="match status" value="1"/>
</dbReference>